<accession>A0A8K0CVG3</accession>
<dbReference type="InterPro" id="IPR043502">
    <property type="entry name" value="DNA/RNA_pol_sf"/>
</dbReference>
<sequence>MNGKELCLAERNLIIKIHEDGKSYGEIGKLMHKSRLTIRTVVLCYKNENRVKNKRRTGRPKKLSEREERKIKRIIQENPHAVQIQEQCNKNVHPDTVGRARKRAEGRSQQYVANLLGVNQSTIFQLSRCLLETGDVRRKPGRERKRATSAIDDRFLTLNSVVYRGPQVGTTPIFQYSHNWDIRLERLNEYSKANYVEDERKVPVLLTSLSHKVYEVLRELSYPDLPSTKAYENLCSLLARVKIFELKQNQGESINDWFVQVQKAAMECKFQASLDEYVKNKFITGMSRENVFDTLCEEDSEKNNTNSLCYACGRTSHDFKKCKFKASYCKVCHKKGYISTSPICKGKKPAEAQCHVMSDAQEVDVLDENHYVNFFYNDLAIFKVEPILLRTLTGNIDLNHELNSGSGVSAIPLSLYQEHFSKYQLVECNMQLRTYDGGFINPVGKLMLPIKINGETKEVKFIVVSGGIRPLLGKQSHYLEMDESEVNENTIGEVTNKIKHEFSDLFDGTLGKYKYVTVRVDIVPSVLPKFCKPRSILFAFKAGVEQELNRMKREEIITKIGNSKWATPLVPIIKGNKNVEGVVASNKIRICADYKVTLNPF</sequence>
<dbReference type="AlphaFoldDB" id="A0A8K0CVG3"/>
<evidence type="ECO:0000256" key="1">
    <source>
        <dbReference type="ARBA" id="ARBA00004123"/>
    </source>
</evidence>
<keyword evidence="4" id="KW-1185">Reference proteome</keyword>
<name>A0A8K0CVG3_IGNLU</name>
<dbReference type="Proteomes" id="UP000801492">
    <property type="component" value="Unassembled WGS sequence"/>
</dbReference>
<comment type="caution">
    <text evidence="3">The sequence shown here is derived from an EMBL/GenBank/DDBJ whole genome shotgun (WGS) entry which is preliminary data.</text>
</comment>
<dbReference type="InterPro" id="IPR050951">
    <property type="entry name" value="Retrovirus_Pol_polyprotein"/>
</dbReference>
<reference evidence="3" key="1">
    <citation type="submission" date="2019-08" db="EMBL/GenBank/DDBJ databases">
        <title>The genome of the North American firefly Photinus pyralis.</title>
        <authorList>
            <consortium name="Photinus pyralis genome working group"/>
            <person name="Fallon T.R."/>
            <person name="Sander Lower S.E."/>
            <person name="Weng J.-K."/>
        </authorList>
    </citation>
    <scope>NUCLEOTIDE SEQUENCE</scope>
    <source>
        <strain evidence="3">TRF0915ILg1</strain>
        <tissue evidence="3">Whole body</tissue>
    </source>
</reference>
<dbReference type="InterPro" id="IPR025246">
    <property type="entry name" value="IS30-like_HTH"/>
</dbReference>
<gene>
    <name evidence="3" type="ORF">ILUMI_11781</name>
</gene>
<dbReference type="Gene3D" id="1.10.10.10">
    <property type="entry name" value="Winged helix-like DNA-binding domain superfamily/Winged helix DNA-binding domain"/>
    <property type="match status" value="1"/>
</dbReference>
<dbReference type="InterPro" id="IPR036388">
    <property type="entry name" value="WH-like_DNA-bd_sf"/>
</dbReference>
<dbReference type="GO" id="GO:0071897">
    <property type="term" value="P:DNA biosynthetic process"/>
    <property type="evidence" value="ECO:0007669"/>
    <property type="project" value="UniProtKB-ARBA"/>
</dbReference>
<dbReference type="OrthoDB" id="6629284at2759"/>
<dbReference type="PANTHER" id="PTHR37984:SF5">
    <property type="entry name" value="PROTEIN NYNRIN-LIKE"/>
    <property type="match status" value="1"/>
</dbReference>
<dbReference type="Gene3D" id="3.10.10.10">
    <property type="entry name" value="HIV Type 1 Reverse Transcriptase, subunit A, domain 1"/>
    <property type="match status" value="1"/>
</dbReference>
<dbReference type="InterPro" id="IPR009057">
    <property type="entry name" value="Homeodomain-like_sf"/>
</dbReference>
<feature type="non-terminal residue" evidence="3">
    <location>
        <position position="1"/>
    </location>
</feature>
<dbReference type="Pfam" id="PF13936">
    <property type="entry name" value="HTH_38"/>
    <property type="match status" value="1"/>
</dbReference>
<dbReference type="EMBL" id="VTPC01007050">
    <property type="protein sequence ID" value="KAF2894395.1"/>
    <property type="molecule type" value="Genomic_DNA"/>
</dbReference>
<dbReference type="SUPFAM" id="SSF56672">
    <property type="entry name" value="DNA/RNA polymerases"/>
    <property type="match status" value="1"/>
</dbReference>
<dbReference type="GO" id="GO:0005634">
    <property type="term" value="C:nucleus"/>
    <property type="evidence" value="ECO:0007669"/>
    <property type="project" value="UniProtKB-SubCell"/>
</dbReference>
<evidence type="ECO:0000259" key="2">
    <source>
        <dbReference type="Pfam" id="PF13936"/>
    </source>
</evidence>
<comment type="subcellular location">
    <subcellularLocation>
        <location evidence="1">Nucleus</location>
    </subcellularLocation>
</comment>
<evidence type="ECO:0000313" key="3">
    <source>
        <dbReference type="EMBL" id="KAF2894395.1"/>
    </source>
</evidence>
<organism evidence="3 4">
    <name type="scientific">Ignelater luminosus</name>
    <name type="common">Cucubano</name>
    <name type="synonym">Pyrophorus luminosus</name>
    <dbReference type="NCBI Taxonomy" id="2038154"/>
    <lineage>
        <taxon>Eukaryota</taxon>
        <taxon>Metazoa</taxon>
        <taxon>Ecdysozoa</taxon>
        <taxon>Arthropoda</taxon>
        <taxon>Hexapoda</taxon>
        <taxon>Insecta</taxon>
        <taxon>Pterygota</taxon>
        <taxon>Neoptera</taxon>
        <taxon>Endopterygota</taxon>
        <taxon>Coleoptera</taxon>
        <taxon>Polyphaga</taxon>
        <taxon>Elateriformia</taxon>
        <taxon>Elateroidea</taxon>
        <taxon>Elateridae</taxon>
        <taxon>Agrypninae</taxon>
        <taxon>Pyrophorini</taxon>
        <taxon>Ignelater</taxon>
    </lineage>
</organism>
<dbReference type="SUPFAM" id="SSF46689">
    <property type="entry name" value="Homeodomain-like"/>
    <property type="match status" value="1"/>
</dbReference>
<feature type="domain" description="Transposase IS30-like HTH" evidence="2">
    <location>
        <begin position="3"/>
        <end position="42"/>
    </location>
</feature>
<evidence type="ECO:0000313" key="4">
    <source>
        <dbReference type="Proteomes" id="UP000801492"/>
    </source>
</evidence>
<proteinExistence type="predicted"/>
<protein>
    <recommendedName>
        <fullName evidence="2">Transposase IS30-like HTH domain-containing protein</fullName>
    </recommendedName>
</protein>
<dbReference type="PANTHER" id="PTHR37984">
    <property type="entry name" value="PROTEIN CBG26694"/>
    <property type="match status" value="1"/>
</dbReference>